<evidence type="ECO:0000313" key="9">
    <source>
        <dbReference type="EMBL" id="SFE10518.1"/>
    </source>
</evidence>
<dbReference type="OrthoDB" id="2078716at2"/>
<name>A0A1I1XV15_9BACL</name>
<protein>
    <submittedName>
        <fullName evidence="9">Spore germination protein KB</fullName>
    </submittedName>
</protein>
<organism evidence="9 10">
    <name type="scientific">Paenibacillus algorifonticola</name>
    <dbReference type="NCBI Taxonomy" id="684063"/>
    <lineage>
        <taxon>Bacteria</taxon>
        <taxon>Bacillati</taxon>
        <taxon>Bacillota</taxon>
        <taxon>Bacilli</taxon>
        <taxon>Bacillales</taxon>
        <taxon>Paenibacillaceae</taxon>
        <taxon>Paenibacillus</taxon>
    </lineage>
</organism>
<comment type="subcellular location">
    <subcellularLocation>
        <location evidence="1">Membrane</location>
        <topology evidence="1">Multi-pass membrane protein</topology>
    </subcellularLocation>
</comment>
<feature type="transmembrane region" description="Helical" evidence="8">
    <location>
        <begin position="23"/>
        <end position="42"/>
    </location>
</feature>
<evidence type="ECO:0000256" key="6">
    <source>
        <dbReference type="ARBA" id="ARBA00022989"/>
    </source>
</evidence>
<keyword evidence="4" id="KW-0309">Germination</keyword>
<proteinExistence type="inferred from homology"/>
<evidence type="ECO:0000256" key="3">
    <source>
        <dbReference type="ARBA" id="ARBA00022448"/>
    </source>
</evidence>
<gene>
    <name evidence="9" type="ORF">SAMN04487969_10172</name>
</gene>
<dbReference type="PANTHER" id="PTHR34975">
    <property type="entry name" value="SPORE GERMINATION PROTEIN A2"/>
    <property type="match status" value="1"/>
</dbReference>
<keyword evidence="6 8" id="KW-1133">Transmembrane helix</keyword>
<feature type="transmembrane region" description="Helical" evidence="8">
    <location>
        <begin position="280"/>
        <end position="300"/>
    </location>
</feature>
<evidence type="ECO:0000256" key="2">
    <source>
        <dbReference type="ARBA" id="ARBA00007998"/>
    </source>
</evidence>
<feature type="transmembrane region" description="Helical" evidence="8">
    <location>
        <begin position="54"/>
        <end position="75"/>
    </location>
</feature>
<dbReference type="InterPro" id="IPR004761">
    <property type="entry name" value="Spore_GerAB"/>
</dbReference>
<evidence type="ECO:0000256" key="1">
    <source>
        <dbReference type="ARBA" id="ARBA00004141"/>
    </source>
</evidence>
<dbReference type="Proteomes" id="UP000183410">
    <property type="component" value="Unassembled WGS sequence"/>
</dbReference>
<feature type="transmembrane region" description="Helical" evidence="8">
    <location>
        <begin position="196"/>
        <end position="221"/>
    </location>
</feature>
<feature type="transmembrane region" description="Helical" evidence="8">
    <location>
        <begin position="124"/>
        <end position="144"/>
    </location>
</feature>
<feature type="transmembrane region" description="Helical" evidence="8">
    <location>
        <begin position="164"/>
        <end position="184"/>
    </location>
</feature>
<dbReference type="EMBL" id="FONN01000001">
    <property type="protein sequence ID" value="SFE10518.1"/>
    <property type="molecule type" value="Genomic_DNA"/>
</dbReference>
<dbReference type="Gene3D" id="1.20.1740.10">
    <property type="entry name" value="Amino acid/polyamine transporter I"/>
    <property type="match status" value="1"/>
</dbReference>
<reference evidence="10" key="1">
    <citation type="submission" date="2016-10" db="EMBL/GenBank/DDBJ databases">
        <authorList>
            <person name="Varghese N."/>
            <person name="Submissions S."/>
        </authorList>
    </citation>
    <scope>NUCLEOTIDE SEQUENCE [LARGE SCALE GENOMIC DNA]</scope>
    <source>
        <strain evidence="10">CGMCC 1.10223</strain>
    </source>
</reference>
<comment type="similarity">
    <text evidence="2">Belongs to the amino acid-polyamine-organocation (APC) superfamily. Spore germination protein (SGP) (TC 2.A.3.9) family.</text>
</comment>
<dbReference type="PANTHER" id="PTHR34975:SF2">
    <property type="entry name" value="SPORE GERMINATION PROTEIN A2"/>
    <property type="match status" value="1"/>
</dbReference>
<dbReference type="GO" id="GO:0009847">
    <property type="term" value="P:spore germination"/>
    <property type="evidence" value="ECO:0007669"/>
    <property type="project" value="InterPro"/>
</dbReference>
<feature type="transmembrane region" description="Helical" evidence="8">
    <location>
        <begin position="95"/>
        <end position="112"/>
    </location>
</feature>
<evidence type="ECO:0000256" key="8">
    <source>
        <dbReference type="SAM" id="Phobius"/>
    </source>
</evidence>
<evidence type="ECO:0000256" key="4">
    <source>
        <dbReference type="ARBA" id="ARBA00022544"/>
    </source>
</evidence>
<keyword evidence="3" id="KW-0813">Transport</keyword>
<evidence type="ECO:0000256" key="7">
    <source>
        <dbReference type="ARBA" id="ARBA00023136"/>
    </source>
</evidence>
<feature type="transmembrane region" description="Helical" evidence="8">
    <location>
        <begin position="241"/>
        <end position="268"/>
    </location>
</feature>
<dbReference type="NCBIfam" id="TIGR00912">
    <property type="entry name" value="2A0309"/>
    <property type="match status" value="1"/>
</dbReference>
<sequence>MILIIPAIIAGYAQQDGWIAALFGIPIGLLILWLILHLSSFYPKLNLVQINDRILGKWLGALLSCAYLLFFLLAGSTFIREVGDFLTTQLFQSTPIRYIHLLFVLILMWGVWNGIESIARSAEILLPLFIFICIALIVCLIPQMDLERLKPYFGSEGLSFAHATMMFSVYPFGELCSFLMIFPYASKPAHRNKDVLISALCASLLLFLLVFISLTVLGAYFTEHNIYSTYVLTQKINIGAFLQRIEALIATAWVISTFFKTVLYFYAFSIGTAQLLRLSTFKPLIVPTSFLMFGLAMMVAPNLCIMSKRLFPTGSTGISPMALYFRHCSFPSII</sequence>
<keyword evidence="7 8" id="KW-0472">Membrane</keyword>
<keyword evidence="10" id="KW-1185">Reference proteome</keyword>
<evidence type="ECO:0000256" key="5">
    <source>
        <dbReference type="ARBA" id="ARBA00022692"/>
    </source>
</evidence>
<keyword evidence="5 8" id="KW-0812">Transmembrane</keyword>
<dbReference type="AlphaFoldDB" id="A0A1I1XV15"/>
<dbReference type="GO" id="GO:0016020">
    <property type="term" value="C:membrane"/>
    <property type="evidence" value="ECO:0007669"/>
    <property type="project" value="UniProtKB-SubCell"/>
</dbReference>
<dbReference type="Pfam" id="PF03845">
    <property type="entry name" value="Spore_permease"/>
    <property type="match status" value="1"/>
</dbReference>
<evidence type="ECO:0000313" key="10">
    <source>
        <dbReference type="Proteomes" id="UP000183410"/>
    </source>
</evidence>
<accession>A0A1I1XV15</accession>